<evidence type="ECO:0000313" key="2">
    <source>
        <dbReference type="EMBL" id="KAJ8018403.1"/>
    </source>
</evidence>
<organism evidence="2 3">
    <name type="scientific">Holothuria leucospilota</name>
    <name type="common">Black long sea cucumber</name>
    <name type="synonym">Mertensiothuria leucospilota</name>
    <dbReference type="NCBI Taxonomy" id="206669"/>
    <lineage>
        <taxon>Eukaryota</taxon>
        <taxon>Metazoa</taxon>
        <taxon>Echinodermata</taxon>
        <taxon>Eleutherozoa</taxon>
        <taxon>Echinozoa</taxon>
        <taxon>Holothuroidea</taxon>
        <taxon>Aspidochirotacea</taxon>
        <taxon>Aspidochirotida</taxon>
        <taxon>Holothuriidae</taxon>
        <taxon>Holothuria</taxon>
    </lineage>
</organism>
<keyword evidence="1" id="KW-0812">Transmembrane</keyword>
<feature type="transmembrane region" description="Helical" evidence="1">
    <location>
        <begin position="36"/>
        <end position="55"/>
    </location>
</feature>
<dbReference type="EMBL" id="JAIZAY010000387">
    <property type="protein sequence ID" value="KAJ8018403.1"/>
    <property type="molecule type" value="Genomic_DNA"/>
</dbReference>
<evidence type="ECO:0000313" key="3">
    <source>
        <dbReference type="Proteomes" id="UP001152320"/>
    </source>
</evidence>
<protein>
    <recommendedName>
        <fullName evidence="4">DDE-1 domain-containing protein</fullName>
    </recommendedName>
</protein>
<name>A0A9Q0Y9G0_HOLLE</name>
<evidence type="ECO:0000256" key="1">
    <source>
        <dbReference type="SAM" id="Phobius"/>
    </source>
</evidence>
<proteinExistence type="predicted"/>
<gene>
    <name evidence="2" type="ORF">HOLleu_43626</name>
</gene>
<dbReference type="AlphaFoldDB" id="A0A9Q0Y9G0"/>
<evidence type="ECO:0008006" key="4">
    <source>
        <dbReference type="Google" id="ProtNLM"/>
    </source>
</evidence>
<keyword evidence="1" id="KW-1133">Transmembrane helix</keyword>
<keyword evidence="1" id="KW-0472">Membrane</keyword>
<sequence length="103" mass="11257">MDETGMSNVQKPGNIIATKGAREVGKMTSGEKGKTVTVICATNAVGIYIPPVFIFPRKRMVDTLMNNGPAGAIGHCTESGWTDEESFLKWLRHFCEIAKPSVW</sequence>
<keyword evidence="3" id="KW-1185">Reference proteome</keyword>
<accession>A0A9Q0Y9G0</accession>
<dbReference type="OrthoDB" id="8191755at2759"/>
<dbReference type="Proteomes" id="UP001152320">
    <property type="component" value="Unassembled WGS sequence"/>
</dbReference>
<reference evidence="2" key="1">
    <citation type="submission" date="2021-10" db="EMBL/GenBank/DDBJ databases">
        <title>Tropical sea cucumber genome reveals ecological adaptation and Cuvierian tubules defense mechanism.</title>
        <authorList>
            <person name="Chen T."/>
        </authorList>
    </citation>
    <scope>NUCLEOTIDE SEQUENCE</scope>
    <source>
        <strain evidence="2">Nanhai2018</strain>
        <tissue evidence="2">Muscle</tissue>
    </source>
</reference>
<comment type="caution">
    <text evidence="2">The sequence shown here is derived from an EMBL/GenBank/DDBJ whole genome shotgun (WGS) entry which is preliminary data.</text>
</comment>